<dbReference type="Proteomes" id="UP000318833">
    <property type="component" value="Unassembled WGS sequence"/>
</dbReference>
<evidence type="ECO:0000313" key="2">
    <source>
        <dbReference type="Proteomes" id="UP000318833"/>
    </source>
</evidence>
<comment type="caution">
    <text evidence="1">The sequence shown here is derived from an EMBL/GenBank/DDBJ whole genome shotgun (WGS) entry which is preliminary data.</text>
</comment>
<accession>A0A554VDN4</accession>
<dbReference type="OrthoDB" id="1164788at2"/>
<dbReference type="AlphaFoldDB" id="A0A554VDN4"/>
<evidence type="ECO:0000313" key="1">
    <source>
        <dbReference type="EMBL" id="TSE05028.1"/>
    </source>
</evidence>
<organism evidence="1 2">
    <name type="scientific">Aquimarina algiphila</name>
    <dbReference type="NCBI Taxonomy" id="2047982"/>
    <lineage>
        <taxon>Bacteria</taxon>
        <taxon>Pseudomonadati</taxon>
        <taxon>Bacteroidota</taxon>
        <taxon>Flavobacteriia</taxon>
        <taxon>Flavobacteriales</taxon>
        <taxon>Flavobacteriaceae</taxon>
        <taxon>Aquimarina</taxon>
    </lineage>
</organism>
<gene>
    <name evidence="1" type="ORF">FOF46_24115</name>
</gene>
<keyword evidence="2" id="KW-1185">Reference proteome</keyword>
<dbReference type="EMBL" id="VLNR01000067">
    <property type="protein sequence ID" value="TSE05028.1"/>
    <property type="molecule type" value="Genomic_DNA"/>
</dbReference>
<protein>
    <submittedName>
        <fullName evidence="1">DUF1737 domain-containing protein</fullName>
    </submittedName>
</protein>
<reference evidence="1 2" key="1">
    <citation type="submission" date="2019-07" db="EMBL/GenBank/DDBJ databases">
        <title>The draft genome sequence of Aquimarina algiphila M91.</title>
        <authorList>
            <person name="Meng X."/>
        </authorList>
    </citation>
    <scope>NUCLEOTIDE SEQUENCE [LARGE SCALE GENOMIC DNA]</scope>
    <source>
        <strain evidence="1 2">M91</strain>
    </source>
</reference>
<sequence>MEYKILSDQSEHKLEEKVNIFLEDGWKPTAGIFVLAYGGQLGVRYFQSIIKEELSPN</sequence>
<dbReference type="RefSeq" id="WP_109435092.1">
    <property type="nucleotide sequence ID" value="NZ_CANLFO010000001.1"/>
</dbReference>
<proteinExistence type="predicted"/>
<name>A0A554VDN4_9FLAO</name>